<gene>
    <name evidence="1" type="ORF">MYP_406</name>
</gene>
<organism evidence="1 2">
    <name type="scientific">Sporocytophaga myxococcoides</name>
    <dbReference type="NCBI Taxonomy" id="153721"/>
    <lineage>
        <taxon>Bacteria</taxon>
        <taxon>Pseudomonadati</taxon>
        <taxon>Bacteroidota</taxon>
        <taxon>Cytophagia</taxon>
        <taxon>Cytophagales</taxon>
        <taxon>Cytophagaceae</taxon>
        <taxon>Sporocytophaga</taxon>
    </lineage>
</organism>
<evidence type="ECO:0000313" key="1">
    <source>
        <dbReference type="EMBL" id="GAL83180.1"/>
    </source>
</evidence>
<dbReference type="AlphaFoldDB" id="A0A098L8L7"/>
<evidence type="ECO:0008006" key="3">
    <source>
        <dbReference type="Google" id="ProtNLM"/>
    </source>
</evidence>
<comment type="caution">
    <text evidence="1">The sequence shown here is derived from an EMBL/GenBank/DDBJ whole genome shotgun (WGS) entry which is preliminary data.</text>
</comment>
<reference evidence="1 2" key="1">
    <citation type="submission" date="2014-09" db="EMBL/GenBank/DDBJ databases">
        <title>Sporocytophaga myxococcoides PG-01 genome sequencing.</title>
        <authorList>
            <person name="Liu L."/>
            <person name="Gao P.J."/>
            <person name="Chen G.J."/>
            <person name="Wang L.S."/>
        </authorList>
    </citation>
    <scope>NUCLEOTIDE SEQUENCE [LARGE SCALE GENOMIC DNA]</scope>
    <source>
        <strain evidence="1 2">PG-01</strain>
    </source>
</reference>
<name>A0A098L8L7_9BACT</name>
<dbReference type="Proteomes" id="UP000030185">
    <property type="component" value="Unassembled WGS sequence"/>
</dbReference>
<sequence length="401" mass="46509">MIVAFILLNGLSVQAQTSKYISEVEYNTINKKWLNPQNIQLLPYINVNNIFLYNKSFKIYKGSLNGNLRFSLLNQLSRDEINKYDVNDYKIRFNPNELYYQKSFNNFTLGIGRKRIKWGVGYVASPTDIVSNPPSPTDPSDRLFQIKGSDLFQASYIGSKSQYDIYLMPKTNVNDLYFNNHSAAFRYFTNVHSFDISLVGRIDLDGKYQAGFNQTAAIGEKLELHSDAILSSKSNVLYPSDFNTKKGLYYRILAGANWSPNQNYNVVLEYFHISEGYSGNEWILLQNTIQSLEAMRAVENLAPTATSTMKKIYTSNVFPLRRDFMFARLLRNNLFKNTELEWITFACINDLGSLNRLGIYYKFQSRFNLYFQYQFLLNTDKSSFNLYGFDNTWRLGIKISF</sequence>
<proteinExistence type="predicted"/>
<keyword evidence="2" id="KW-1185">Reference proteome</keyword>
<dbReference type="STRING" id="153721.MYP_406"/>
<dbReference type="EMBL" id="BBLT01000001">
    <property type="protein sequence ID" value="GAL83180.1"/>
    <property type="molecule type" value="Genomic_DNA"/>
</dbReference>
<accession>A0A098L8L7</accession>
<evidence type="ECO:0000313" key="2">
    <source>
        <dbReference type="Proteomes" id="UP000030185"/>
    </source>
</evidence>
<protein>
    <recommendedName>
        <fullName evidence="3">Phosphate-selective porin O and P</fullName>
    </recommendedName>
</protein>